<name>A0A0A8ZKG7_ARUDO</name>
<evidence type="ECO:0000256" key="1">
    <source>
        <dbReference type="SAM" id="MobiDB-lite"/>
    </source>
</evidence>
<reference evidence="2" key="1">
    <citation type="submission" date="2014-09" db="EMBL/GenBank/DDBJ databases">
        <authorList>
            <person name="Magalhaes I.L.F."/>
            <person name="Oliveira U."/>
            <person name="Santos F.R."/>
            <person name="Vidigal T.H.D.A."/>
            <person name="Brescovit A.D."/>
            <person name="Santos A.J."/>
        </authorList>
    </citation>
    <scope>NUCLEOTIDE SEQUENCE</scope>
    <source>
        <tissue evidence="2">Shoot tissue taken approximately 20 cm above the soil surface</tissue>
    </source>
</reference>
<sequence>MPEKRRKRQDLASRHRWRPGPCHLPLVDQQRPPT</sequence>
<proteinExistence type="predicted"/>
<reference evidence="2" key="2">
    <citation type="journal article" date="2015" name="Data Brief">
        <title>Shoot transcriptome of the giant reed, Arundo donax.</title>
        <authorList>
            <person name="Barrero R.A."/>
            <person name="Guerrero F.D."/>
            <person name="Moolhuijzen P."/>
            <person name="Goolsby J.A."/>
            <person name="Tidwell J."/>
            <person name="Bellgard S.E."/>
            <person name="Bellgard M.I."/>
        </authorList>
    </citation>
    <scope>NUCLEOTIDE SEQUENCE</scope>
    <source>
        <tissue evidence="2">Shoot tissue taken approximately 20 cm above the soil surface</tissue>
    </source>
</reference>
<protein>
    <submittedName>
        <fullName evidence="2">Uncharacterized protein</fullName>
    </submittedName>
</protein>
<feature type="compositionally biased region" description="Basic and acidic residues" evidence="1">
    <location>
        <begin position="1"/>
        <end position="13"/>
    </location>
</feature>
<evidence type="ECO:0000313" key="2">
    <source>
        <dbReference type="EMBL" id="JAD39909.1"/>
    </source>
</evidence>
<dbReference type="EMBL" id="GBRH01257986">
    <property type="protein sequence ID" value="JAD39909.1"/>
    <property type="molecule type" value="Transcribed_RNA"/>
</dbReference>
<feature type="region of interest" description="Disordered" evidence="1">
    <location>
        <begin position="1"/>
        <end position="34"/>
    </location>
</feature>
<dbReference type="AlphaFoldDB" id="A0A0A8ZKG7"/>
<accession>A0A0A8ZKG7</accession>
<organism evidence="2">
    <name type="scientific">Arundo donax</name>
    <name type="common">Giant reed</name>
    <name type="synonym">Donax arundinaceus</name>
    <dbReference type="NCBI Taxonomy" id="35708"/>
    <lineage>
        <taxon>Eukaryota</taxon>
        <taxon>Viridiplantae</taxon>
        <taxon>Streptophyta</taxon>
        <taxon>Embryophyta</taxon>
        <taxon>Tracheophyta</taxon>
        <taxon>Spermatophyta</taxon>
        <taxon>Magnoliopsida</taxon>
        <taxon>Liliopsida</taxon>
        <taxon>Poales</taxon>
        <taxon>Poaceae</taxon>
        <taxon>PACMAD clade</taxon>
        <taxon>Arundinoideae</taxon>
        <taxon>Arundineae</taxon>
        <taxon>Arundo</taxon>
    </lineage>
</organism>